<dbReference type="GO" id="GO:0060237">
    <property type="term" value="P:regulation of fungal-type cell wall organization"/>
    <property type="evidence" value="ECO:0007669"/>
    <property type="project" value="TreeGrafter"/>
</dbReference>
<keyword evidence="1" id="KW-0343">GTPase activation</keyword>
<dbReference type="SUPFAM" id="SSF48350">
    <property type="entry name" value="GTPase activation domain, GAP"/>
    <property type="match status" value="1"/>
</dbReference>
<dbReference type="GO" id="GO:0005096">
    <property type="term" value="F:GTPase activator activity"/>
    <property type="evidence" value="ECO:0007669"/>
    <property type="project" value="UniProtKB-KW"/>
</dbReference>
<dbReference type="InterPro" id="IPR051025">
    <property type="entry name" value="RhoGAP"/>
</dbReference>
<sequence>IFGAPIASSIRYAGIKINIRPNEGYLCYTMPIVIIKCGEFLRKHAQATKGIFRVNGSAKRVNEIQALFDLAPDFGRDVTFESYTVHDAANLLRRYLNSLPEPVIIHQLYFLFRKVYDEYRMDEERLVKAFQASMVYLPHAHQALLIYILDLLAFFAEQAEQTLMNTTNLACVFQPCILAHPIHELSPEEYKISQAVVASLIKNHD</sequence>
<evidence type="ECO:0000259" key="2">
    <source>
        <dbReference type="PROSITE" id="PS50238"/>
    </source>
</evidence>
<feature type="non-terminal residue" evidence="3">
    <location>
        <position position="1"/>
    </location>
</feature>
<dbReference type="PANTHER" id="PTHR15228">
    <property type="entry name" value="SPERMATHECAL PHYSIOLOGY VARIANT"/>
    <property type="match status" value="1"/>
</dbReference>
<dbReference type="AlphaFoldDB" id="A0A1Y1YKD7"/>
<dbReference type="SMART" id="SM00324">
    <property type="entry name" value="RhoGAP"/>
    <property type="match status" value="1"/>
</dbReference>
<accession>A0A1Y1YKD7</accession>
<dbReference type="FunCoup" id="A0A1Y1YKD7">
    <property type="interactions" value="41"/>
</dbReference>
<name>A0A1Y1YKD7_9FUNG</name>
<protein>
    <submittedName>
        <fullName evidence="3">Rho GTPase activation protein</fullName>
    </submittedName>
</protein>
<keyword evidence="4" id="KW-1185">Reference proteome</keyword>
<dbReference type="PANTHER" id="PTHR15228:SF25">
    <property type="entry name" value="F-BAR DOMAIN-CONTAINING PROTEIN"/>
    <property type="match status" value="1"/>
</dbReference>
<dbReference type="OrthoDB" id="3196451at2759"/>
<dbReference type="InterPro" id="IPR000198">
    <property type="entry name" value="RhoGAP_dom"/>
</dbReference>
<evidence type="ECO:0000313" key="4">
    <source>
        <dbReference type="Proteomes" id="UP000193498"/>
    </source>
</evidence>
<dbReference type="Gene3D" id="1.10.555.10">
    <property type="entry name" value="Rho GTPase activation protein"/>
    <property type="match status" value="1"/>
</dbReference>
<organism evidence="3 4">
    <name type="scientific">Basidiobolus meristosporus CBS 931.73</name>
    <dbReference type="NCBI Taxonomy" id="1314790"/>
    <lineage>
        <taxon>Eukaryota</taxon>
        <taxon>Fungi</taxon>
        <taxon>Fungi incertae sedis</taxon>
        <taxon>Zoopagomycota</taxon>
        <taxon>Entomophthoromycotina</taxon>
        <taxon>Basidiobolomycetes</taxon>
        <taxon>Basidiobolales</taxon>
        <taxon>Basidiobolaceae</taxon>
        <taxon>Basidiobolus</taxon>
    </lineage>
</organism>
<proteinExistence type="predicted"/>
<gene>
    <name evidence="3" type="ORF">K493DRAFT_166909</name>
</gene>
<dbReference type="PROSITE" id="PS50238">
    <property type="entry name" value="RHOGAP"/>
    <property type="match status" value="1"/>
</dbReference>
<dbReference type="Pfam" id="PF00620">
    <property type="entry name" value="RhoGAP"/>
    <property type="match status" value="1"/>
</dbReference>
<dbReference type="Proteomes" id="UP000193498">
    <property type="component" value="Unassembled WGS sequence"/>
</dbReference>
<dbReference type="GO" id="GO:0007165">
    <property type="term" value="P:signal transduction"/>
    <property type="evidence" value="ECO:0007669"/>
    <property type="project" value="InterPro"/>
</dbReference>
<reference evidence="3 4" key="1">
    <citation type="submission" date="2016-07" db="EMBL/GenBank/DDBJ databases">
        <title>Pervasive Adenine N6-methylation of Active Genes in Fungi.</title>
        <authorList>
            <consortium name="DOE Joint Genome Institute"/>
            <person name="Mondo S.J."/>
            <person name="Dannebaum R.O."/>
            <person name="Kuo R.C."/>
            <person name="Labutti K."/>
            <person name="Haridas S."/>
            <person name="Kuo A."/>
            <person name="Salamov A."/>
            <person name="Ahrendt S.R."/>
            <person name="Lipzen A."/>
            <person name="Sullivan W."/>
            <person name="Andreopoulos W.B."/>
            <person name="Clum A."/>
            <person name="Lindquist E."/>
            <person name="Daum C."/>
            <person name="Ramamoorthy G.K."/>
            <person name="Gryganskyi A."/>
            <person name="Culley D."/>
            <person name="Magnuson J.K."/>
            <person name="James T.Y."/>
            <person name="O'Malley M.A."/>
            <person name="Stajich J.E."/>
            <person name="Spatafora J.W."/>
            <person name="Visel A."/>
            <person name="Grigoriev I.V."/>
        </authorList>
    </citation>
    <scope>NUCLEOTIDE SEQUENCE [LARGE SCALE GENOMIC DNA]</scope>
    <source>
        <strain evidence="3 4">CBS 931.73</strain>
    </source>
</reference>
<comment type="caution">
    <text evidence="3">The sequence shown here is derived from an EMBL/GenBank/DDBJ whole genome shotgun (WGS) entry which is preliminary data.</text>
</comment>
<dbReference type="STRING" id="1314790.A0A1Y1YKD7"/>
<dbReference type="EMBL" id="MCFE01000113">
    <property type="protein sequence ID" value="ORX98471.1"/>
    <property type="molecule type" value="Genomic_DNA"/>
</dbReference>
<feature type="domain" description="Rho-GAP" evidence="2">
    <location>
        <begin position="17"/>
        <end position="205"/>
    </location>
</feature>
<dbReference type="GO" id="GO:0005938">
    <property type="term" value="C:cell cortex"/>
    <property type="evidence" value="ECO:0007669"/>
    <property type="project" value="TreeGrafter"/>
</dbReference>
<feature type="non-terminal residue" evidence="3">
    <location>
        <position position="205"/>
    </location>
</feature>
<evidence type="ECO:0000313" key="3">
    <source>
        <dbReference type="EMBL" id="ORX98471.1"/>
    </source>
</evidence>
<evidence type="ECO:0000256" key="1">
    <source>
        <dbReference type="ARBA" id="ARBA00022468"/>
    </source>
</evidence>
<dbReference type="InterPro" id="IPR008936">
    <property type="entry name" value="Rho_GTPase_activation_prot"/>
</dbReference>
<dbReference type="InParanoid" id="A0A1Y1YKD7"/>